<sequence>MDNVSPDDSGFEKVEIPEDQETSRGRLSSASNKISPINISLLLEEIEDLRRKMRDQEQKLEQKTVKIETLKDENRLQKKELEKQYWELKHLRKENERLEQELKKKNDGKLVEDTVLKLQITQPDS</sequence>
<keyword evidence="3" id="KW-1185">Reference proteome</keyword>
<dbReference type="WBParaSite" id="Csp11.Scaffold629.g10515.t1">
    <property type="protein sequence ID" value="Csp11.Scaffold629.g10515.t1"/>
    <property type="gene ID" value="Csp11.Scaffold629.g10515"/>
</dbReference>
<proteinExistence type="predicted"/>
<evidence type="ECO:0000313" key="4">
    <source>
        <dbReference type="WBParaSite" id="Csp11.Scaffold629.g10515.t1"/>
    </source>
</evidence>
<reference evidence="4" key="1">
    <citation type="submission" date="2016-11" db="UniProtKB">
        <authorList>
            <consortium name="WormBaseParasite"/>
        </authorList>
    </citation>
    <scope>IDENTIFICATION</scope>
</reference>
<accession>A0A1I7TPL5</accession>
<dbReference type="AlphaFoldDB" id="A0A1I7TPL5"/>
<feature type="region of interest" description="Disordered" evidence="2">
    <location>
        <begin position="1"/>
        <end position="31"/>
    </location>
</feature>
<evidence type="ECO:0000256" key="1">
    <source>
        <dbReference type="SAM" id="Coils"/>
    </source>
</evidence>
<feature type="compositionally biased region" description="Basic and acidic residues" evidence="2">
    <location>
        <begin position="10"/>
        <end position="24"/>
    </location>
</feature>
<organism evidence="3 4">
    <name type="scientific">Caenorhabditis tropicalis</name>
    <dbReference type="NCBI Taxonomy" id="1561998"/>
    <lineage>
        <taxon>Eukaryota</taxon>
        <taxon>Metazoa</taxon>
        <taxon>Ecdysozoa</taxon>
        <taxon>Nematoda</taxon>
        <taxon>Chromadorea</taxon>
        <taxon>Rhabditida</taxon>
        <taxon>Rhabditina</taxon>
        <taxon>Rhabditomorpha</taxon>
        <taxon>Rhabditoidea</taxon>
        <taxon>Rhabditidae</taxon>
        <taxon>Peloderinae</taxon>
        <taxon>Caenorhabditis</taxon>
    </lineage>
</organism>
<feature type="coiled-coil region" evidence="1">
    <location>
        <begin position="39"/>
        <end position="108"/>
    </location>
</feature>
<keyword evidence="1" id="KW-0175">Coiled coil</keyword>
<protein>
    <submittedName>
        <fullName evidence="4">JAKMIP_CC3 domain-containing protein</fullName>
    </submittedName>
</protein>
<name>A0A1I7TPL5_9PELO</name>
<evidence type="ECO:0000313" key="3">
    <source>
        <dbReference type="Proteomes" id="UP000095282"/>
    </source>
</evidence>
<dbReference type="Proteomes" id="UP000095282">
    <property type="component" value="Unplaced"/>
</dbReference>
<evidence type="ECO:0000256" key="2">
    <source>
        <dbReference type="SAM" id="MobiDB-lite"/>
    </source>
</evidence>